<accession>A0A7S2B9G0</accession>
<dbReference type="AlphaFoldDB" id="A0A7S2B9G0"/>
<feature type="compositionally biased region" description="Polar residues" evidence="2">
    <location>
        <begin position="208"/>
        <end position="240"/>
    </location>
</feature>
<name>A0A7S2B9G0_9STRA</name>
<gene>
    <name evidence="3" type="ORF">FPAR1323_LOCUS2734</name>
</gene>
<protein>
    <submittedName>
        <fullName evidence="3">Uncharacterized protein</fullName>
    </submittedName>
</protein>
<feature type="region of interest" description="Disordered" evidence="2">
    <location>
        <begin position="207"/>
        <end position="291"/>
    </location>
</feature>
<evidence type="ECO:0000256" key="1">
    <source>
        <dbReference type="SAM" id="Coils"/>
    </source>
</evidence>
<sequence length="291" mass="31204">MEGMDGAATVARLEQQLEAMKKANSKLENKCGHLENQLQEALGASDDLTLLKAKAMSLLERQKNEKELRLRAEAATKASNKKVLALSQHIEKLMLHLKHEAASKAKAHEAAGRAAQEVSLLRARNAALGKRAASRDSIIKELTEGAKILEDQLRLMDEKYMELRTKLDFTRMTTGKEVTKYKALASSLRAKWAAYSNNQGLLDELEMPQQSPTGSQTGSWAGSATGQQYPETDGNNTAPTSGSVGGGRRKGGGKKSRAGTSEQRSVTANPAAAGRAGTGTMRPASSMPSLS</sequence>
<feature type="coiled-coil region" evidence="1">
    <location>
        <begin position="10"/>
        <end position="44"/>
    </location>
</feature>
<reference evidence="3" key="1">
    <citation type="submission" date="2021-01" db="EMBL/GenBank/DDBJ databases">
        <authorList>
            <person name="Corre E."/>
            <person name="Pelletier E."/>
            <person name="Niang G."/>
            <person name="Scheremetjew M."/>
            <person name="Finn R."/>
            <person name="Kale V."/>
            <person name="Holt S."/>
            <person name="Cochrane G."/>
            <person name="Meng A."/>
            <person name="Brown T."/>
            <person name="Cohen L."/>
        </authorList>
    </citation>
    <scope>NUCLEOTIDE SEQUENCE</scope>
    <source>
        <strain evidence="3">RCC1693</strain>
    </source>
</reference>
<evidence type="ECO:0000256" key="2">
    <source>
        <dbReference type="SAM" id="MobiDB-lite"/>
    </source>
</evidence>
<feature type="compositionally biased region" description="Basic residues" evidence="2">
    <location>
        <begin position="247"/>
        <end position="257"/>
    </location>
</feature>
<organism evidence="3">
    <name type="scientific">Florenciella parvula</name>
    <dbReference type="NCBI Taxonomy" id="236787"/>
    <lineage>
        <taxon>Eukaryota</taxon>
        <taxon>Sar</taxon>
        <taxon>Stramenopiles</taxon>
        <taxon>Ochrophyta</taxon>
        <taxon>Dictyochophyceae</taxon>
        <taxon>Florenciellales</taxon>
        <taxon>Florenciella</taxon>
    </lineage>
</organism>
<proteinExistence type="predicted"/>
<keyword evidence="1" id="KW-0175">Coiled coil</keyword>
<evidence type="ECO:0000313" key="3">
    <source>
        <dbReference type="EMBL" id="CAD9390156.1"/>
    </source>
</evidence>
<feature type="compositionally biased region" description="Low complexity" evidence="2">
    <location>
        <begin position="267"/>
        <end position="284"/>
    </location>
</feature>
<feature type="coiled-coil region" evidence="1">
    <location>
        <begin position="139"/>
        <end position="166"/>
    </location>
</feature>
<dbReference type="EMBL" id="HBGT01004992">
    <property type="protein sequence ID" value="CAD9390156.1"/>
    <property type="molecule type" value="Transcribed_RNA"/>
</dbReference>